<feature type="transmembrane region" description="Helical" evidence="5">
    <location>
        <begin position="332"/>
        <end position="352"/>
    </location>
</feature>
<dbReference type="InterPro" id="IPR037185">
    <property type="entry name" value="EmrE-like"/>
</dbReference>
<reference evidence="8" key="1">
    <citation type="submission" date="2015-07" db="EMBL/GenBank/DDBJ databases">
        <authorList>
            <person name="Teixeira M.M."/>
            <person name="Souza R.C."/>
            <person name="Almeida L.G."/>
            <person name="Vicente V.A."/>
            <person name="de Hoog S."/>
            <person name="Bocca A.L."/>
            <person name="de Almeida S.R."/>
            <person name="Vasconcelos A.T."/>
            <person name="Felipe M.S."/>
        </authorList>
    </citation>
    <scope>NUCLEOTIDE SEQUENCE [LARGE SCALE GENOMIC DNA]</scope>
    <source>
        <strain evidence="8">KSF</strain>
    </source>
</reference>
<dbReference type="PANTHER" id="PTHR13146">
    <property type="match status" value="1"/>
</dbReference>
<evidence type="ECO:0000256" key="3">
    <source>
        <dbReference type="ARBA" id="ARBA00022989"/>
    </source>
</evidence>
<evidence type="ECO:0000256" key="5">
    <source>
        <dbReference type="SAM" id="Phobius"/>
    </source>
</evidence>
<dbReference type="PROSITE" id="PS51257">
    <property type="entry name" value="PROKAR_LIPOPROTEIN"/>
    <property type="match status" value="1"/>
</dbReference>
<dbReference type="VEuPathDB" id="FungiDB:CLCR_00018"/>
<dbReference type="GO" id="GO:0015165">
    <property type="term" value="F:pyrimidine nucleotide-sugar transmembrane transporter activity"/>
    <property type="evidence" value="ECO:0007669"/>
    <property type="project" value="InterPro"/>
</dbReference>
<comment type="caution">
    <text evidence="7">The sequence shown here is derived from an EMBL/GenBank/DDBJ whole genome shotgun (WGS) entry which is preliminary data.</text>
</comment>
<feature type="chain" id="PRO_5008651208" description="Integral membrane protein" evidence="6">
    <location>
        <begin position="22"/>
        <end position="436"/>
    </location>
</feature>
<evidence type="ECO:0000256" key="4">
    <source>
        <dbReference type="ARBA" id="ARBA00023136"/>
    </source>
</evidence>
<feature type="signal peptide" evidence="6">
    <location>
        <begin position="1"/>
        <end position="21"/>
    </location>
</feature>
<keyword evidence="2 5" id="KW-0812">Transmembrane</keyword>
<dbReference type="InterPro" id="IPR007271">
    <property type="entry name" value="Nuc_sug_transpt"/>
</dbReference>
<keyword evidence="6" id="KW-0732">Signal</keyword>
<evidence type="ECO:0000313" key="7">
    <source>
        <dbReference type="EMBL" id="OCT55123.1"/>
    </source>
</evidence>
<dbReference type="PANTHER" id="PTHR13146:SF0">
    <property type="entry name" value="SOLUTE CARRIER FAMILY 35 MEMBER F6"/>
    <property type="match status" value="1"/>
</dbReference>
<keyword evidence="8" id="KW-1185">Reference proteome</keyword>
<dbReference type="STRING" id="86049.A0A1C1D2L2"/>
<dbReference type="GO" id="GO:0000139">
    <property type="term" value="C:Golgi membrane"/>
    <property type="evidence" value="ECO:0007669"/>
    <property type="project" value="InterPro"/>
</dbReference>
<dbReference type="Pfam" id="PF04142">
    <property type="entry name" value="Nuc_sug_transp"/>
    <property type="match status" value="1"/>
</dbReference>
<dbReference type="OrthoDB" id="29773at2759"/>
<dbReference type="SUPFAM" id="SSF103481">
    <property type="entry name" value="Multidrug resistance efflux transporter EmrE"/>
    <property type="match status" value="1"/>
</dbReference>
<dbReference type="Proteomes" id="UP000094526">
    <property type="component" value="Unassembled WGS sequence"/>
</dbReference>
<evidence type="ECO:0000256" key="1">
    <source>
        <dbReference type="ARBA" id="ARBA00004477"/>
    </source>
</evidence>
<evidence type="ECO:0000256" key="6">
    <source>
        <dbReference type="SAM" id="SignalP"/>
    </source>
</evidence>
<evidence type="ECO:0008006" key="9">
    <source>
        <dbReference type="Google" id="ProtNLM"/>
    </source>
</evidence>
<feature type="transmembrane region" description="Helical" evidence="5">
    <location>
        <begin position="290"/>
        <end position="312"/>
    </location>
</feature>
<evidence type="ECO:0000313" key="8">
    <source>
        <dbReference type="Proteomes" id="UP000094526"/>
    </source>
</evidence>
<feature type="transmembrane region" description="Helical" evidence="5">
    <location>
        <begin position="164"/>
        <end position="181"/>
    </location>
</feature>
<feature type="transmembrane region" description="Helical" evidence="5">
    <location>
        <begin position="55"/>
        <end position="74"/>
    </location>
</feature>
<protein>
    <recommendedName>
        <fullName evidence="9">Integral membrane protein</fullName>
    </recommendedName>
</protein>
<dbReference type="AlphaFoldDB" id="A0A1C1D2L2"/>
<evidence type="ECO:0000256" key="2">
    <source>
        <dbReference type="ARBA" id="ARBA00022692"/>
    </source>
</evidence>
<dbReference type="eggNOG" id="KOG3912">
    <property type="taxonomic scope" value="Eukaryota"/>
</dbReference>
<dbReference type="EMBL" id="LGRB01000001">
    <property type="protein sequence ID" value="OCT55123.1"/>
    <property type="molecule type" value="Genomic_DNA"/>
</dbReference>
<accession>A0A1C1D2L2</accession>
<keyword evidence="3 5" id="KW-1133">Transmembrane helix</keyword>
<sequence>MAVKAVIPFLVGMMLLTGCSNTLLTKYQDQQCVRGCDSRNPKHHRTFEQPVVQTVQMFIGESGCWLVILGFYLYRYFVLRSRDAPLLYQPVSTEDEDDDDTVRPSSRGAAVDPALKPLVPNADDRAVLKGWKLVLLGLPACCDITGTTLMNVGLLFVAASIYQMTRGALVLFVGLFSVLFLKRKLYLYHWFSLVIVVLGVALVGLAGAIYAGDRNSPAPKETSLELVRAMALAARQVVVEAADPVVVRTVIGIFLIAFAQIFTATQFCLEEWILENYALEPLKVVAWEGLFGLIVTVMLQVILHFTVGVSKAGKYGYFDAAEGYHQVFTNRAIGISSLAIMVSIGGFNFFGLSVTRSISATSRSIIDTCRTLFIWIVSLGLGWETFKWLQVVGFALLVYGTFMFNDLVRPPIKALLPARTEAEREELLPEEPIEHM</sequence>
<dbReference type="InterPro" id="IPR012404">
    <property type="entry name" value="UCP036436"/>
</dbReference>
<proteinExistence type="predicted"/>
<name>A0A1C1D2L2_9EURO</name>
<dbReference type="VEuPathDB" id="FungiDB:G647_00008"/>
<dbReference type="PIRSF" id="PIRSF036436">
    <property type="entry name" value="UCP036436"/>
    <property type="match status" value="1"/>
</dbReference>
<feature type="transmembrane region" description="Helical" evidence="5">
    <location>
        <begin position="133"/>
        <end position="158"/>
    </location>
</feature>
<feature type="transmembrane region" description="Helical" evidence="5">
    <location>
        <begin position="188"/>
        <end position="211"/>
    </location>
</feature>
<feature type="transmembrane region" description="Helical" evidence="5">
    <location>
        <begin position="245"/>
        <end position="269"/>
    </location>
</feature>
<keyword evidence="4 5" id="KW-0472">Membrane</keyword>
<organism evidence="7 8">
    <name type="scientific">Cladophialophora carrionii</name>
    <dbReference type="NCBI Taxonomy" id="86049"/>
    <lineage>
        <taxon>Eukaryota</taxon>
        <taxon>Fungi</taxon>
        <taxon>Dikarya</taxon>
        <taxon>Ascomycota</taxon>
        <taxon>Pezizomycotina</taxon>
        <taxon>Eurotiomycetes</taxon>
        <taxon>Chaetothyriomycetidae</taxon>
        <taxon>Chaetothyriales</taxon>
        <taxon>Herpotrichiellaceae</taxon>
        <taxon>Cladophialophora</taxon>
    </lineage>
</organism>
<gene>
    <name evidence="7" type="ORF">CLCR_00018</name>
</gene>
<comment type="subcellular location">
    <subcellularLocation>
        <location evidence="1">Endoplasmic reticulum membrane</location>
        <topology evidence="1">Multi-pass membrane protein</topology>
    </subcellularLocation>
</comment>